<organism evidence="3 4">
    <name type="scientific">Coffea arabica</name>
    <name type="common">Arabian coffee</name>
    <dbReference type="NCBI Taxonomy" id="13443"/>
    <lineage>
        <taxon>Eukaryota</taxon>
        <taxon>Viridiplantae</taxon>
        <taxon>Streptophyta</taxon>
        <taxon>Embryophyta</taxon>
        <taxon>Tracheophyta</taxon>
        <taxon>Spermatophyta</taxon>
        <taxon>Magnoliopsida</taxon>
        <taxon>eudicotyledons</taxon>
        <taxon>Gunneridae</taxon>
        <taxon>Pentapetalae</taxon>
        <taxon>asterids</taxon>
        <taxon>lamiids</taxon>
        <taxon>Gentianales</taxon>
        <taxon>Rubiaceae</taxon>
        <taxon>Ixoroideae</taxon>
        <taxon>Gardenieae complex</taxon>
        <taxon>Bertiereae - Coffeeae clade</taxon>
        <taxon>Coffeeae</taxon>
        <taxon>Coffea</taxon>
    </lineage>
</organism>
<evidence type="ECO:0000313" key="3">
    <source>
        <dbReference type="Proteomes" id="UP001652660"/>
    </source>
</evidence>
<name>A0ABM4U1Y3_COFAR</name>
<dbReference type="InterPro" id="IPR008406">
    <property type="entry name" value="DRM/ARP"/>
</dbReference>
<comment type="similarity">
    <text evidence="1">Belongs to the DRM1/ARP family.</text>
</comment>
<evidence type="ECO:0000256" key="2">
    <source>
        <dbReference type="SAM" id="MobiDB-lite"/>
    </source>
</evidence>
<accession>A0ABM4U1Y3</accession>
<proteinExistence type="inferred from homology"/>
<dbReference type="Proteomes" id="UP001652660">
    <property type="component" value="Chromosome 4c"/>
</dbReference>
<evidence type="ECO:0000256" key="1">
    <source>
        <dbReference type="ARBA" id="ARBA00010502"/>
    </source>
</evidence>
<dbReference type="RefSeq" id="XP_071901284.1">
    <property type="nucleotide sequence ID" value="XM_072045183.1"/>
</dbReference>
<reference evidence="4" key="1">
    <citation type="submission" date="2025-08" db="UniProtKB">
        <authorList>
            <consortium name="RefSeq"/>
        </authorList>
    </citation>
    <scope>IDENTIFICATION</scope>
    <source>
        <tissue evidence="4">Leaves</tissue>
    </source>
</reference>
<keyword evidence="3" id="KW-1185">Reference proteome</keyword>
<gene>
    <name evidence="4" type="primary">LOC113739494</name>
</gene>
<dbReference type="PANTHER" id="PTHR33565:SF20">
    <property type="entry name" value="DORMANCY-ASSOCIATED PROTEIN HOMOLOG 4"/>
    <property type="match status" value="1"/>
</dbReference>
<feature type="compositionally biased region" description="Low complexity" evidence="2">
    <location>
        <begin position="83"/>
        <end position="103"/>
    </location>
</feature>
<evidence type="ECO:0000313" key="4">
    <source>
        <dbReference type="RefSeq" id="XP_071901284.1"/>
    </source>
</evidence>
<dbReference type="GeneID" id="113739494"/>
<dbReference type="PANTHER" id="PTHR33565">
    <property type="entry name" value="DORMANCY-ASSOCIATED PROTEIN 1"/>
    <property type="match status" value="1"/>
</dbReference>
<protein>
    <submittedName>
        <fullName evidence="4">Uncharacterized protein isoform X1</fullName>
    </submittedName>
</protein>
<feature type="region of interest" description="Disordered" evidence="2">
    <location>
        <begin position="68"/>
        <end position="127"/>
    </location>
</feature>
<sequence>MGFLHKLWDETLAGPTPESGLGKLRKYNSFSGARPSAPAAPATMMMGSVDDHLIPVSRSITILRGNSPTMRYASATPDSGSVPSSPAASASTTPTSPLSPTAPGHGGNFKKLTRRKSNSAALQPGEPKSPAGYDWILTRGVMIQLQDCTKRFGSLIEKREVTIFVWEIRCQLHPPRTAAWLERGGWTGWLVFY</sequence>